<keyword evidence="2" id="KW-0677">Repeat</keyword>
<dbReference type="Proteomes" id="UP001642405">
    <property type="component" value="Unassembled WGS sequence"/>
</dbReference>
<evidence type="ECO:0000256" key="3">
    <source>
        <dbReference type="ARBA" id="ARBA00023015"/>
    </source>
</evidence>
<keyword evidence="11" id="KW-1185">Reference proteome</keyword>
<evidence type="ECO:0000313" key="11">
    <source>
        <dbReference type="Proteomes" id="UP001642405"/>
    </source>
</evidence>
<accession>A0ABP0CAR1</accession>
<protein>
    <submittedName>
        <fullName evidence="10">Uncharacterized protein</fullName>
    </submittedName>
</protein>
<dbReference type="SMART" id="SM00717">
    <property type="entry name" value="SANT"/>
    <property type="match status" value="2"/>
</dbReference>
<evidence type="ECO:0000259" key="8">
    <source>
        <dbReference type="PROSITE" id="PS50090"/>
    </source>
</evidence>
<dbReference type="PANTHER" id="PTHR47995">
    <property type="entry name" value="TRANSCRIPTION FACTOR MYB33-RELATED"/>
    <property type="match status" value="1"/>
</dbReference>
<feature type="region of interest" description="Disordered" evidence="7">
    <location>
        <begin position="109"/>
        <end position="191"/>
    </location>
</feature>
<comment type="caution">
    <text evidence="10">The sequence shown here is derived from an EMBL/GenBank/DDBJ whole genome shotgun (WGS) entry which is preliminary data.</text>
</comment>
<dbReference type="SUPFAM" id="SSF46689">
    <property type="entry name" value="Homeodomain-like"/>
    <property type="match status" value="1"/>
</dbReference>
<keyword evidence="3" id="KW-0805">Transcription regulation</keyword>
<keyword evidence="5" id="KW-0804">Transcription</keyword>
<feature type="domain" description="HTH myb-type" evidence="9">
    <location>
        <begin position="7"/>
        <end position="62"/>
    </location>
</feature>
<dbReference type="PANTHER" id="PTHR47995:SF18">
    <property type="entry name" value="TRANSCRIPTION FACTOR MYB65"/>
    <property type="match status" value="1"/>
</dbReference>
<feature type="domain" description="Myb-like" evidence="8">
    <location>
        <begin position="7"/>
        <end position="58"/>
    </location>
</feature>
<dbReference type="InterPro" id="IPR009057">
    <property type="entry name" value="Homeodomain-like_sf"/>
</dbReference>
<feature type="compositionally biased region" description="Low complexity" evidence="7">
    <location>
        <begin position="392"/>
        <end position="403"/>
    </location>
</feature>
<keyword evidence="4" id="KW-0238">DNA-binding</keyword>
<dbReference type="Gene3D" id="1.10.10.60">
    <property type="entry name" value="Homeodomain-like"/>
    <property type="match status" value="2"/>
</dbReference>
<feature type="region of interest" description="Disordered" evidence="7">
    <location>
        <begin position="261"/>
        <end position="286"/>
    </location>
</feature>
<evidence type="ECO:0000256" key="7">
    <source>
        <dbReference type="SAM" id="MobiDB-lite"/>
    </source>
</evidence>
<feature type="region of interest" description="Disordered" evidence="7">
    <location>
        <begin position="351"/>
        <end position="412"/>
    </location>
</feature>
<evidence type="ECO:0000313" key="10">
    <source>
        <dbReference type="EMBL" id="CAK7228707.1"/>
    </source>
</evidence>
<dbReference type="InterPro" id="IPR017930">
    <property type="entry name" value="Myb_dom"/>
</dbReference>
<feature type="compositionally biased region" description="Basic and acidic residues" evidence="7">
    <location>
        <begin position="118"/>
        <end position="127"/>
    </location>
</feature>
<feature type="compositionally biased region" description="Polar residues" evidence="7">
    <location>
        <begin position="359"/>
        <end position="369"/>
    </location>
</feature>
<dbReference type="Pfam" id="PF13921">
    <property type="entry name" value="Myb_DNA-bind_6"/>
    <property type="match status" value="1"/>
</dbReference>
<reference evidence="10 11" key="1">
    <citation type="submission" date="2024-01" db="EMBL/GenBank/DDBJ databases">
        <authorList>
            <person name="Allen C."/>
            <person name="Tagirdzhanova G."/>
        </authorList>
    </citation>
    <scope>NUCLEOTIDE SEQUENCE [LARGE SCALE GENOMIC DNA]</scope>
</reference>
<proteinExistence type="predicted"/>
<dbReference type="PROSITE" id="PS51294">
    <property type="entry name" value="HTH_MYB"/>
    <property type="match status" value="1"/>
</dbReference>
<dbReference type="EMBL" id="CAWUHB010000045">
    <property type="protein sequence ID" value="CAK7228707.1"/>
    <property type="molecule type" value="Genomic_DNA"/>
</dbReference>
<dbReference type="InterPro" id="IPR001005">
    <property type="entry name" value="SANT/Myb"/>
</dbReference>
<gene>
    <name evidence="10" type="ORF">SCUCBS95973_006972</name>
</gene>
<evidence type="ECO:0000256" key="4">
    <source>
        <dbReference type="ARBA" id="ARBA00023125"/>
    </source>
</evidence>
<keyword evidence="6" id="KW-0539">Nucleus</keyword>
<feature type="region of interest" description="Disordered" evidence="7">
    <location>
        <begin position="299"/>
        <end position="338"/>
    </location>
</feature>
<sequence length="412" mass="46402">MSRPGRRRETIKGSWTDAEDKRLVYIVTTTSCINWSNVADEMQGRSAKQCRERWVQNLRPDLEHEPINEMEGNFIMAHVETLGKKWAEIARRLEYETGRVRSDNNVKNWYNGTVNRQTRAERRREAAGQHQHQHQHRHNITAAAAPALPRPSPSFSSSCRSRAARPTPPQQLTLAHQRDLPRPQASASDMALVSPMSANSYYGEHRHQYPSQHTHQHAAPAQQYNGPSGYPTASHPAAPYQRRPSVHQLPSLQDALRHNVPDRESDVHWSQQQQQPQPQPHYPPRLSDRRASVYTMVDSPRSDHHYVPSLMSDTGSPPSLRESPMHAPASPNTAVPPILPPLASMDVDDKDAAHGAYRSPTTMTRSWSGHSDDQYQPRALPPILMEPKLAAPRPSSSSRGPSGFALSHLLNR</sequence>
<dbReference type="PROSITE" id="PS50090">
    <property type="entry name" value="MYB_LIKE"/>
    <property type="match status" value="1"/>
</dbReference>
<feature type="region of interest" description="Disordered" evidence="7">
    <location>
        <begin position="208"/>
        <end position="245"/>
    </location>
</feature>
<evidence type="ECO:0000256" key="1">
    <source>
        <dbReference type="ARBA" id="ARBA00004123"/>
    </source>
</evidence>
<evidence type="ECO:0000256" key="2">
    <source>
        <dbReference type="ARBA" id="ARBA00022737"/>
    </source>
</evidence>
<comment type="subcellular location">
    <subcellularLocation>
        <location evidence="1">Nucleus</location>
    </subcellularLocation>
</comment>
<evidence type="ECO:0000259" key="9">
    <source>
        <dbReference type="PROSITE" id="PS51294"/>
    </source>
</evidence>
<dbReference type="CDD" id="cd00167">
    <property type="entry name" value="SANT"/>
    <property type="match status" value="1"/>
</dbReference>
<organism evidence="10 11">
    <name type="scientific">Sporothrix curviconia</name>
    <dbReference type="NCBI Taxonomy" id="1260050"/>
    <lineage>
        <taxon>Eukaryota</taxon>
        <taxon>Fungi</taxon>
        <taxon>Dikarya</taxon>
        <taxon>Ascomycota</taxon>
        <taxon>Pezizomycotina</taxon>
        <taxon>Sordariomycetes</taxon>
        <taxon>Sordariomycetidae</taxon>
        <taxon>Ophiostomatales</taxon>
        <taxon>Ophiostomataceae</taxon>
        <taxon>Sporothrix</taxon>
    </lineage>
</organism>
<evidence type="ECO:0000256" key="5">
    <source>
        <dbReference type="ARBA" id="ARBA00023163"/>
    </source>
</evidence>
<feature type="compositionally biased region" description="Low complexity" evidence="7">
    <location>
        <begin position="142"/>
        <end position="165"/>
    </location>
</feature>
<name>A0ABP0CAR1_9PEZI</name>
<evidence type="ECO:0000256" key="6">
    <source>
        <dbReference type="ARBA" id="ARBA00023242"/>
    </source>
</evidence>